<dbReference type="Pfam" id="PF00669">
    <property type="entry name" value="Flagellin_N"/>
    <property type="match status" value="1"/>
</dbReference>
<dbReference type="Pfam" id="PF00700">
    <property type="entry name" value="Flagellin_C"/>
    <property type="match status" value="1"/>
</dbReference>
<dbReference type="InterPro" id="IPR042187">
    <property type="entry name" value="Flagellin_C_sub2"/>
</dbReference>
<protein>
    <recommendedName>
        <fullName evidence="4">Flagellin</fullName>
    </recommendedName>
</protein>
<proteinExistence type="inferred from homology"/>
<evidence type="ECO:0000256" key="2">
    <source>
        <dbReference type="ARBA" id="ARBA00022525"/>
    </source>
</evidence>
<evidence type="ECO:0000313" key="8">
    <source>
        <dbReference type="Proteomes" id="UP000288293"/>
    </source>
</evidence>
<evidence type="ECO:0000256" key="3">
    <source>
        <dbReference type="ARBA" id="ARBA00023143"/>
    </source>
</evidence>
<keyword evidence="8" id="KW-1185">Reference proteome</keyword>
<dbReference type="EMBL" id="PIPL01000001">
    <property type="protein sequence ID" value="RUO26387.1"/>
    <property type="molecule type" value="Genomic_DNA"/>
</dbReference>
<evidence type="ECO:0000256" key="1">
    <source>
        <dbReference type="ARBA" id="ARBA00005709"/>
    </source>
</evidence>
<evidence type="ECO:0000313" key="7">
    <source>
        <dbReference type="EMBL" id="RUO26387.1"/>
    </source>
</evidence>
<sequence>MALYVNTNISSLNAQRQLLLSSIGLNTSFQRLSSGFRINSAADDAAGLQISTRMTSQINGLNQAVRNAYDGISVAQVAEGSMQEVTNMLQRMRELVIQSDNGINSAEDRTAIQSEITELQSEIDRIASTTQFSGRNLLDGSLATDGLSFLAGTTGAAAERISMTIASVAVADLGVDLGAVDVTEAAANDVADMLSAIDNAIGTVGSSRASLGAKQNRFQSTINNLSNISENISAARSRIMDTDYAAETAKLVRFQIMQQASVAILAQANQRPSMVLSLLG</sequence>
<keyword evidence="2 4" id="KW-0964">Secreted</keyword>
<evidence type="ECO:0000256" key="4">
    <source>
        <dbReference type="RuleBase" id="RU362073"/>
    </source>
</evidence>
<dbReference type="GO" id="GO:0009288">
    <property type="term" value="C:bacterial-type flagellum"/>
    <property type="evidence" value="ECO:0007669"/>
    <property type="project" value="UniProtKB-SubCell"/>
</dbReference>
<comment type="subcellular location">
    <subcellularLocation>
        <location evidence="4">Secreted</location>
    </subcellularLocation>
    <subcellularLocation>
        <location evidence="4">Bacterial flagellum</location>
    </subcellularLocation>
</comment>
<evidence type="ECO:0000259" key="6">
    <source>
        <dbReference type="Pfam" id="PF00700"/>
    </source>
</evidence>
<organism evidence="7 8">
    <name type="scientific">Aliidiomarina minuta</name>
    <dbReference type="NCBI Taxonomy" id="880057"/>
    <lineage>
        <taxon>Bacteria</taxon>
        <taxon>Pseudomonadati</taxon>
        <taxon>Pseudomonadota</taxon>
        <taxon>Gammaproteobacteria</taxon>
        <taxon>Alteromonadales</taxon>
        <taxon>Idiomarinaceae</taxon>
        <taxon>Aliidiomarina</taxon>
    </lineage>
</organism>
<keyword evidence="7" id="KW-0966">Cell projection</keyword>
<keyword evidence="3 4" id="KW-0975">Bacterial flagellum</keyword>
<dbReference type="Gene3D" id="6.10.10.10">
    <property type="entry name" value="Flagellar export chaperone, C-terminal domain"/>
    <property type="match status" value="1"/>
</dbReference>
<comment type="caution">
    <text evidence="7">The sequence shown here is derived from an EMBL/GenBank/DDBJ whole genome shotgun (WGS) entry which is preliminary data.</text>
</comment>
<feature type="domain" description="Flagellin C-terminal" evidence="6">
    <location>
        <begin position="194"/>
        <end position="279"/>
    </location>
</feature>
<comment type="similarity">
    <text evidence="1 4">Belongs to the bacterial flagellin family.</text>
</comment>
<reference evidence="7 8" key="1">
    <citation type="journal article" date="2011" name="Front. Microbiol.">
        <title>Genomic signatures of strain selection and enhancement in Bacillus atrophaeus var. globigii, a historical biowarfare simulant.</title>
        <authorList>
            <person name="Gibbons H.S."/>
            <person name="Broomall S.M."/>
            <person name="McNew L.A."/>
            <person name="Daligault H."/>
            <person name="Chapman C."/>
            <person name="Bruce D."/>
            <person name="Karavis M."/>
            <person name="Krepps M."/>
            <person name="McGregor P.A."/>
            <person name="Hong C."/>
            <person name="Park K.H."/>
            <person name="Akmal A."/>
            <person name="Feldman A."/>
            <person name="Lin J.S."/>
            <person name="Chang W.E."/>
            <person name="Higgs B.W."/>
            <person name="Demirev P."/>
            <person name="Lindquist J."/>
            <person name="Liem A."/>
            <person name="Fochler E."/>
            <person name="Read T.D."/>
            <person name="Tapia R."/>
            <person name="Johnson S."/>
            <person name="Bishop-Lilly K.A."/>
            <person name="Detter C."/>
            <person name="Han C."/>
            <person name="Sozhamannan S."/>
            <person name="Rosenzweig C.N."/>
            <person name="Skowronski E.W."/>
        </authorList>
    </citation>
    <scope>NUCLEOTIDE SEQUENCE [LARGE SCALE GENOMIC DNA]</scope>
    <source>
        <strain evidence="7 8">MLST1</strain>
    </source>
</reference>
<accession>A0A432W8D5</accession>
<comment type="function">
    <text evidence="4">Flagellin is the subunit protein which polymerizes to form the filaments of bacterial flagella.</text>
</comment>
<dbReference type="PANTHER" id="PTHR42792">
    <property type="entry name" value="FLAGELLIN"/>
    <property type="match status" value="1"/>
</dbReference>
<keyword evidence="7" id="KW-0282">Flagellum</keyword>
<keyword evidence="7" id="KW-0969">Cilium</keyword>
<dbReference type="GO" id="GO:0005198">
    <property type="term" value="F:structural molecule activity"/>
    <property type="evidence" value="ECO:0007669"/>
    <property type="project" value="UniProtKB-UniRule"/>
</dbReference>
<dbReference type="InterPro" id="IPR001029">
    <property type="entry name" value="Flagellin_N"/>
</dbReference>
<evidence type="ECO:0000259" key="5">
    <source>
        <dbReference type="Pfam" id="PF00669"/>
    </source>
</evidence>
<dbReference type="SUPFAM" id="SSF64518">
    <property type="entry name" value="Phase 1 flagellin"/>
    <property type="match status" value="1"/>
</dbReference>
<dbReference type="Gene3D" id="6.10.280.190">
    <property type="match status" value="1"/>
</dbReference>
<dbReference type="GO" id="GO:0005576">
    <property type="term" value="C:extracellular region"/>
    <property type="evidence" value="ECO:0007669"/>
    <property type="project" value="UniProtKB-SubCell"/>
</dbReference>
<feature type="domain" description="Flagellin N-terminal" evidence="5">
    <location>
        <begin position="5"/>
        <end position="141"/>
    </location>
</feature>
<name>A0A432W8D5_9GAMM</name>
<gene>
    <name evidence="7" type="ORF">CWE09_06675</name>
</gene>
<dbReference type="InterPro" id="IPR046358">
    <property type="entry name" value="Flagellin_C"/>
</dbReference>
<dbReference type="Proteomes" id="UP000288293">
    <property type="component" value="Unassembled WGS sequence"/>
</dbReference>
<dbReference type="PANTHER" id="PTHR42792:SF2">
    <property type="entry name" value="FLAGELLIN"/>
    <property type="match status" value="1"/>
</dbReference>
<dbReference type="PRINTS" id="PR00207">
    <property type="entry name" value="FLAGELLIN"/>
</dbReference>
<dbReference type="OrthoDB" id="9796789at2"/>
<dbReference type="RefSeq" id="WP_126803197.1">
    <property type="nucleotide sequence ID" value="NZ_PIPL01000001.1"/>
</dbReference>
<dbReference type="AlphaFoldDB" id="A0A432W8D5"/>
<dbReference type="InterPro" id="IPR001492">
    <property type="entry name" value="Flagellin"/>
</dbReference>
<dbReference type="Gene3D" id="1.20.1330.10">
    <property type="entry name" value="f41 fragment of flagellin, N-terminal domain"/>
    <property type="match status" value="2"/>
</dbReference>